<evidence type="ECO:0000313" key="4">
    <source>
        <dbReference type="Proteomes" id="UP000016662"/>
    </source>
</evidence>
<evidence type="ECO:0000313" key="3">
    <source>
        <dbReference type="EMBL" id="ERJ87216.1"/>
    </source>
</evidence>
<dbReference type="HOGENOM" id="CLU_015150_4_0_9"/>
<dbReference type="Proteomes" id="UP000016662">
    <property type="component" value="Unassembled WGS sequence"/>
</dbReference>
<organism evidence="3 4">
    <name type="scientific">Ruminococcus callidus ATCC 27760</name>
    <dbReference type="NCBI Taxonomy" id="411473"/>
    <lineage>
        <taxon>Bacteria</taxon>
        <taxon>Bacillati</taxon>
        <taxon>Bacillota</taxon>
        <taxon>Clostridia</taxon>
        <taxon>Eubacteriales</taxon>
        <taxon>Oscillospiraceae</taxon>
        <taxon>Ruminococcus</taxon>
    </lineage>
</organism>
<comment type="caution">
    <text evidence="3">The sequence shown here is derived from an EMBL/GenBank/DDBJ whole genome shotgun (WGS) entry which is preliminary data.</text>
</comment>
<dbReference type="EMBL" id="AWVF01000449">
    <property type="protein sequence ID" value="ERJ87216.1"/>
    <property type="molecule type" value="Genomic_DNA"/>
</dbReference>
<dbReference type="PANTHER" id="PTHR22901:SF0">
    <property type="entry name" value="SIALATE O-ACETYLESTERASE"/>
    <property type="match status" value="1"/>
</dbReference>
<dbReference type="InterPro" id="IPR005181">
    <property type="entry name" value="SASA"/>
</dbReference>
<dbReference type="Pfam" id="PF03629">
    <property type="entry name" value="SASA"/>
    <property type="match status" value="1"/>
</dbReference>
<feature type="domain" description="Sialate O-acetylesterase" evidence="2">
    <location>
        <begin position="271"/>
        <end position="377"/>
    </location>
</feature>
<dbReference type="eggNOG" id="COG2755">
    <property type="taxonomic scope" value="Bacteria"/>
</dbReference>
<gene>
    <name evidence="3" type="ORF">RUMCAL_03378</name>
</gene>
<dbReference type="GO" id="GO:0001681">
    <property type="term" value="F:sialate O-acetylesterase activity"/>
    <property type="evidence" value="ECO:0007669"/>
    <property type="project" value="InterPro"/>
</dbReference>
<dbReference type="AlphaFoldDB" id="U2JLT2"/>
<dbReference type="Gene3D" id="3.40.50.1110">
    <property type="entry name" value="SGNH hydrolase"/>
    <property type="match status" value="1"/>
</dbReference>
<dbReference type="PATRIC" id="fig|411473.3.peg.2838"/>
<evidence type="ECO:0000256" key="1">
    <source>
        <dbReference type="ARBA" id="ARBA00022801"/>
    </source>
</evidence>
<dbReference type="PANTHER" id="PTHR22901">
    <property type="entry name" value="SIALATE O-ACETYLESTERASE"/>
    <property type="match status" value="1"/>
</dbReference>
<accession>U2JLT2</accession>
<evidence type="ECO:0000259" key="2">
    <source>
        <dbReference type="Pfam" id="PF03629"/>
    </source>
</evidence>
<dbReference type="GO" id="GO:0005975">
    <property type="term" value="P:carbohydrate metabolic process"/>
    <property type="evidence" value="ECO:0007669"/>
    <property type="project" value="TreeGrafter"/>
</dbReference>
<dbReference type="InterPro" id="IPR013783">
    <property type="entry name" value="Ig-like_fold"/>
</dbReference>
<dbReference type="SUPFAM" id="SSF52266">
    <property type="entry name" value="SGNH hydrolase"/>
    <property type="match status" value="1"/>
</dbReference>
<proteinExistence type="predicted"/>
<sequence>MLKLAGIFQDNMVIQRNKPIQVWGTGTPGTIVTISLFTATADTMVCADGSWKIALQPLCAGAGYTLVASDTAESIVIQNVAVGEVWLAGGQSNMELALKDSENGIKISEEYSGKNIRFYQVPKCSMLDENQKEQEENSTWQIADNRNVGEMSAIAFYFASRLSETLHCIVGIIDCYWGGSSITCWMSKEQLAKLESGKNYLENYAALVGEKSSQQYTKEMEEYNCAYQHWLKSTEEVKQKDPQASWKEIHKICGECPWPQPVGWQSPFRPNGLHETMIRRIAPYSLRGFLYYQGEEDVQRYADYSDMMQMLVKQWRMDWNDWNLPFLFVQLPMYLADGEKDDSYWALQREQQYIASMMIQNAGMISLADCGEYDNIHPLDKKTPGERLFQLAKNLVYDKQGTITATAAQLFSDNGKLYVTFDHLHEKLVMQTANGCPFEISGEDNLFYPAKADVIHGNMLCISNPAVKFPSAVKYAWYNFGEAALFTESGNPVSPFFKCV</sequence>
<reference evidence="3 4" key="1">
    <citation type="submission" date="2013-07" db="EMBL/GenBank/DDBJ databases">
        <authorList>
            <person name="Weinstock G."/>
            <person name="Sodergren E."/>
            <person name="Wylie T."/>
            <person name="Fulton L."/>
            <person name="Fulton R."/>
            <person name="Fronick C."/>
            <person name="O'Laughlin M."/>
            <person name="Godfrey J."/>
            <person name="Miner T."/>
            <person name="Herter B."/>
            <person name="Appelbaum E."/>
            <person name="Cordes M."/>
            <person name="Lek S."/>
            <person name="Wollam A."/>
            <person name="Pepin K.H."/>
            <person name="Palsikar V.B."/>
            <person name="Mitreva M."/>
            <person name="Wilson R.K."/>
        </authorList>
    </citation>
    <scope>NUCLEOTIDE SEQUENCE [LARGE SCALE GENOMIC DNA]</scope>
    <source>
        <strain evidence="3 4">ATCC 27760</strain>
    </source>
</reference>
<protein>
    <recommendedName>
        <fullName evidence="2">Sialate O-acetylesterase domain-containing protein</fullName>
    </recommendedName>
</protein>
<name>U2JLT2_9FIRM</name>
<keyword evidence="4" id="KW-1185">Reference proteome</keyword>
<dbReference type="STRING" id="411473.RUMCAL_03378"/>
<dbReference type="InterPro" id="IPR039329">
    <property type="entry name" value="SIAE"/>
</dbReference>
<keyword evidence="1" id="KW-0378">Hydrolase</keyword>
<dbReference type="Gene3D" id="2.60.40.10">
    <property type="entry name" value="Immunoglobulins"/>
    <property type="match status" value="1"/>
</dbReference>
<dbReference type="OrthoDB" id="9795554at2"/>
<dbReference type="InterPro" id="IPR036514">
    <property type="entry name" value="SGNH_hydro_sf"/>
</dbReference>